<feature type="domain" description="Cytochrome c" evidence="8">
    <location>
        <begin position="32"/>
        <end position="127"/>
    </location>
</feature>
<evidence type="ECO:0000256" key="6">
    <source>
        <dbReference type="ARBA" id="ARBA00022982"/>
    </source>
</evidence>
<dbReference type="GO" id="GO:0009055">
    <property type="term" value="F:electron transfer activity"/>
    <property type="evidence" value="ECO:0007669"/>
    <property type="project" value="InterPro"/>
</dbReference>
<feature type="domain" description="Cytochrome c" evidence="8">
    <location>
        <begin position="138"/>
        <end position="218"/>
    </location>
</feature>
<comment type="caution">
    <text evidence="9">The sequence shown here is derived from an EMBL/GenBank/DDBJ whole genome shotgun (WGS) entry which is preliminary data.</text>
</comment>
<keyword evidence="2" id="KW-0813">Transport</keyword>
<evidence type="ECO:0000256" key="5">
    <source>
        <dbReference type="ARBA" id="ARBA00022764"/>
    </source>
</evidence>
<evidence type="ECO:0000256" key="1">
    <source>
        <dbReference type="ARBA" id="ARBA00004418"/>
    </source>
</evidence>
<dbReference type="AlphaFoldDB" id="A0A1J5TP41"/>
<organism evidence="9">
    <name type="scientific">mine drainage metagenome</name>
    <dbReference type="NCBI Taxonomy" id="410659"/>
    <lineage>
        <taxon>unclassified sequences</taxon>
        <taxon>metagenomes</taxon>
        <taxon>ecological metagenomes</taxon>
    </lineage>
</organism>
<dbReference type="InterPro" id="IPR024167">
    <property type="entry name" value="Cytochrome_c4-like"/>
</dbReference>
<dbReference type="GO" id="GO:0042597">
    <property type="term" value="C:periplasmic space"/>
    <property type="evidence" value="ECO:0007669"/>
    <property type="project" value="UniProtKB-SubCell"/>
</dbReference>
<dbReference type="SUPFAM" id="SSF46626">
    <property type="entry name" value="Cytochrome c"/>
    <property type="match status" value="2"/>
</dbReference>
<keyword evidence="7" id="KW-0408">Iron</keyword>
<keyword evidence="4" id="KW-0479">Metal-binding</keyword>
<dbReference type="InterPro" id="IPR036909">
    <property type="entry name" value="Cyt_c-like_dom_sf"/>
</dbReference>
<dbReference type="Pfam" id="PF13442">
    <property type="entry name" value="Cytochrome_CBB3"/>
    <property type="match status" value="1"/>
</dbReference>
<accession>A0A1J5TP41</accession>
<protein>
    <submittedName>
        <fullName evidence="9">Cytochrome subunit of sulfide dehydrogenase</fullName>
    </submittedName>
</protein>
<dbReference type="GO" id="GO:0020037">
    <property type="term" value="F:heme binding"/>
    <property type="evidence" value="ECO:0007669"/>
    <property type="project" value="InterPro"/>
</dbReference>
<evidence type="ECO:0000256" key="3">
    <source>
        <dbReference type="ARBA" id="ARBA00022617"/>
    </source>
</evidence>
<keyword evidence="5" id="KW-0574">Periplasm</keyword>
<keyword evidence="3" id="KW-0349">Heme</keyword>
<evidence type="ECO:0000256" key="2">
    <source>
        <dbReference type="ARBA" id="ARBA00022448"/>
    </source>
</evidence>
<evidence type="ECO:0000313" key="9">
    <source>
        <dbReference type="EMBL" id="OIR18069.1"/>
    </source>
</evidence>
<dbReference type="EMBL" id="MLJW01000003">
    <property type="protein sequence ID" value="OIR18069.1"/>
    <property type="molecule type" value="Genomic_DNA"/>
</dbReference>
<name>A0A1J5TP41_9ZZZZ</name>
<evidence type="ECO:0000256" key="7">
    <source>
        <dbReference type="ARBA" id="ARBA00023004"/>
    </source>
</evidence>
<evidence type="ECO:0000256" key="4">
    <source>
        <dbReference type="ARBA" id="ARBA00022723"/>
    </source>
</evidence>
<gene>
    <name evidence="9" type="primary">fccA_1</name>
    <name evidence="9" type="ORF">GALL_13960</name>
</gene>
<dbReference type="PROSITE" id="PS51007">
    <property type="entry name" value="CYTC"/>
    <property type="match status" value="2"/>
</dbReference>
<dbReference type="PANTHER" id="PTHR33751:SF9">
    <property type="entry name" value="CYTOCHROME C4"/>
    <property type="match status" value="1"/>
</dbReference>
<comment type="subcellular location">
    <subcellularLocation>
        <location evidence="1">Periplasm</location>
    </subcellularLocation>
</comment>
<dbReference type="InterPro" id="IPR009056">
    <property type="entry name" value="Cyt_c-like_dom"/>
</dbReference>
<dbReference type="PIRSF" id="PIRSF000005">
    <property type="entry name" value="Cytochrome_c4"/>
    <property type="match status" value="1"/>
</dbReference>
<evidence type="ECO:0000259" key="8">
    <source>
        <dbReference type="PROSITE" id="PS51007"/>
    </source>
</evidence>
<dbReference type="InterPro" id="IPR050597">
    <property type="entry name" value="Cytochrome_c_Oxidase_Subunit"/>
</dbReference>
<dbReference type="GO" id="GO:0005506">
    <property type="term" value="F:iron ion binding"/>
    <property type="evidence" value="ECO:0007669"/>
    <property type="project" value="InterPro"/>
</dbReference>
<keyword evidence="6" id="KW-0249">Electron transport</keyword>
<sequence>MSFHWEAMLKKRNFQFHSAFIFLSVVLGFAWADCTSAVTLENQLKTCSYCHGKDGASTDSDVPIIGGYSVEFLVNNLKAYRDHDRDCPETKYRSGPDKGKKSSMCEIAKNLKDGDIHQIATYLSKKKFVHAKQKFDPVLAAKGKDIHDMYCEKCHSEGATQAKDDAGMMAGQWIPYLRQAIDEFQSGKRPIPKKMKAKLDEVTPEDINALIQFYGSYN</sequence>
<dbReference type="PANTHER" id="PTHR33751">
    <property type="entry name" value="CBB3-TYPE CYTOCHROME C OXIDASE SUBUNIT FIXP"/>
    <property type="match status" value="1"/>
</dbReference>
<proteinExistence type="predicted"/>
<dbReference type="Gene3D" id="1.10.760.10">
    <property type="entry name" value="Cytochrome c-like domain"/>
    <property type="match status" value="2"/>
</dbReference>
<reference evidence="9" key="1">
    <citation type="submission" date="2016-10" db="EMBL/GenBank/DDBJ databases">
        <title>Sequence of Gallionella enrichment culture.</title>
        <authorList>
            <person name="Poehlein A."/>
            <person name="Muehling M."/>
            <person name="Daniel R."/>
        </authorList>
    </citation>
    <scope>NUCLEOTIDE SEQUENCE</scope>
</reference>